<dbReference type="AlphaFoldDB" id="A0A0C9WLJ7"/>
<name>A0A0C9WLJ7_9AGAR</name>
<dbReference type="HOGENOM" id="CLU_1896542_0_0_1"/>
<proteinExistence type="predicted"/>
<evidence type="ECO:0000256" key="1">
    <source>
        <dbReference type="SAM" id="MobiDB-lite"/>
    </source>
</evidence>
<protein>
    <submittedName>
        <fullName evidence="2">Uncharacterized protein</fullName>
    </submittedName>
</protein>
<organism evidence="2 3">
    <name type="scientific">Laccaria amethystina LaAM-08-1</name>
    <dbReference type="NCBI Taxonomy" id="1095629"/>
    <lineage>
        <taxon>Eukaryota</taxon>
        <taxon>Fungi</taxon>
        <taxon>Dikarya</taxon>
        <taxon>Basidiomycota</taxon>
        <taxon>Agaricomycotina</taxon>
        <taxon>Agaricomycetes</taxon>
        <taxon>Agaricomycetidae</taxon>
        <taxon>Agaricales</taxon>
        <taxon>Agaricineae</taxon>
        <taxon>Hydnangiaceae</taxon>
        <taxon>Laccaria</taxon>
    </lineage>
</organism>
<evidence type="ECO:0000313" key="2">
    <source>
        <dbReference type="EMBL" id="KIJ97314.1"/>
    </source>
</evidence>
<gene>
    <name evidence="2" type="ORF">K443DRAFT_9969</name>
</gene>
<feature type="compositionally biased region" description="Acidic residues" evidence="1">
    <location>
        <begin position="78"/>
        <end position="90"/>
    </location>
</feature>
<dbReference type="OrthoDB" id="3070622at2759"/>
<feature type="region of interest" description="Disordered" evidence="1">
    <location>
        <begin position="69"/>
        <end position="98"/>
    </location>
</feature>
<accession>A0A0C9WLJ7</accession>
<reference evidence="3" key="2">
    <citation type="submission" date="2015-01" db="EMBL/GenBank/DDBJ databases">
        <title>Evolutionary Origins and Diversification of the Mycorrhizal Mutualists.</title>
        <authorList>
            <consortium name="DOE Joint Genome Institute"/>
            <consortium name="Mycorrhizal Genomics Consortium"/>
            <person name="Kohler A."/>
            <person name="Kuo A."/>
            <person name="Nagy L.G."/>
            <person name="Floudas D."/>
            <person name="Copeland A."/>
            <person name="Barry K.W."/>
            <person name="Cichocki N."/>
            <person name="Veneault-Fourrey C."/>
            <person name="LaButti K."/>
            <person name="Lindquist E.A."/>
            <person name="Lipzen A."/>
            <person name="Lundell T."/>
            <person name="Morin E."/>
            <person name="Murat C."/>
            <person name="Riley R."/>
            <person name="Ohm R."/>
            <person name="Sun H."/>
            <person name="Tunlid A."/>
            <person name="Henrissat B."/>
            <person name="Grigoriev I.V."/>
            <person name="Hibbett D.S."/>
            <person name="Martin F."/>
        </authorList>
    </citation>
    <scope>NUCLEOTIDE SEQUENCE [LARGE SCALE GENOMIC DNA]</scope>
    <source>
        <strain evidence="3">LaAM-08-1</strain>
    </source>
</reference>
<dbReference type="EMBL" id="KN838696">
    <property type="protein sequence ID" value="KIJ97314.1"/>
    <property type="molecule type" value="Genomic_DNA"/>
</dbReference>
<keyword evidence="3" id="KW-1185">Reference proteome</keyword>
<reference evidence="2 3" key="1">
    <citation type="submission" date="2014-04" db="EMBL/GenBank/DDBJ databases">
        <authorList>
            <consortium name="DOE Joint Genome Institute"/>
            <person name="Kuo A."/>
            <person name="Kohler A."/>
            <person name="Nagy L.G."/>
            <person name="Floudas D."/>
            <person name="Copeland A."/>
            <person name="Barry K.W."/>
            <person name="Cichocki N."/>
            <person name="Veneault-Fourrey C."/>
            <person name="LaButti K."/>
            <person name="Lindquist E.A."/>
            <person name="Lipzen A."/>
            <person name="Lundell T."/>
            <person name="Morin E."/>
            <person name="Murat C."/>
            <person name="Sun H."/>
            <person name="Tunlid A."/>
            <person name="Henrissat B."/>
            <person name="Grigoriev I.V."/>
            <person name="Hibbett D.S."/>
            <person name="Martin F."/>
            <person name="Nordberg H.P."/>
            <person name="Cantor M.N."/>
            <person name="Hua S.X."/>
        </authorList>
    </citation>
    <scope>NUCLEOTIDE SEQUENCE [LARGE SCALE GENOMIC DNA]</scope>
    <source>
        <strain evidence="2 3">LaAM-08-1</strain>
    </source>
</reference>
<evidence type="ECO:0000313" key="3">
    <source>
        <dbReference type="Proteomes" id="UP000054477"/>
    </source>
</evidence>
<sequence>MAGGPSPENDGMIMTFLSHTGKTKTGETFEKFLGTKDYDEKLASFEKFLHASFSEEDCALRSLVKDEIQDSNGGVGELGDEDDKSGEEDGGPTGNAPKVAKLCEYLETREKNIAELKKRLAEIEEQFPMPEDLK</sequence>
<dbReference type="Proteomes" id="UP000054477">
    <property type="component" value="Unassembled WGS sequence"/>
</dbReference>